<reference evidence="1 2" key="1">
    <citation type="journal article" date="2019" name="Sci. Rep.">
        <title>Nanopore sequencing improves the draft genome of the human pathogenic amoeba Naegleria fowleri.</title>
        <authorList>
            <person name="Liechti N."/>
            <person name="Schurch N."/>
            <person name="Bruggmann R."/>
            <person name="Wittwer M."/>
        </authorList>
    </citation>
    <scope>NUCLEOTIDE SEQUENCE [LARGE SCALE GENOMIC DNA]</scope>
    <source>
        <strain evidence="1 2">ATCC 30894</strain>
    </source>
</reference>
<dbReference type="GeneID" id="68118191"/>
<dbReference type="EMBL" id="VFQX01000007">
    <property type="protein sequence ID" value="KAF0982998.1"/>
    <property type="molecule type" value="Genomic_DNA"/>
</dbReference>
<evidence type="ECO:0000313" key="2">
    <source>
        <dbReference type="Proteomes" id="UP000444721"/>
    </source>
</evidence>
<dbReference type="RefSeq" id="XP_044567711.1">
    <property type="nucleotide sequence ID" value="XM_044701333.1"/>
</dbReference>
<name>A0A6A5CBN4_NAEFO</name>
<dbReference type="VEuPathDB" id="AmoebaDB:FDP41_010976"/>
<gene>
    <name evidence="1" type="ORF">FDP41_010976</name>
</gene>
<dbReference type="AlphaFoldDB" id="A0A6A5CBN4"/>
<proteinExistence type="predicted"/>
<dbReference type="VEuPathDB" id="AmoebaDB:NF0090670"/>
<evidence type="ECO:0008006" key="3">
    <source>
        <dbReference type="Google" id="ProtNLM"/>
    </source>
</evidence>
<dbReference type="VEuPathDB" id="AmoebaDB:NfTy_016150"/>
<protein>
    <recommendedName>
        <fullName evidence="3">F-box domain-containing protein</fullName>
    </recommendedName>
</protein>
<dbReference type="Proteomes" id="UP000444721">
    <property type="component" value="Unassembled WGS sequence"/>
</dbReference>
<dbReference type="OrthoDB" id="10510496at2759"/>
<accession>A0A6A5CBN4</accession>
<sequence>MFKFSLSKIFTRTVEDDLEKISLSRNKNIFSDTFPKEVLINIVSFMELGTIYSFSRTDRYLLKLLFDQTPERIDKLNKLRKSHKKSQLDFLTTKNAVEEYEKEEHSQQQFELIQKLIWKPLVCYYFPKFEKTLNVKNWLHILRRRVSHIQIHARELLPLSEIFVVLPTALRLIQRCCQRVFPSLLKIVNLFTSVHYDLKI</sequence>
<comment type="caution">
    <text evidence="1">The sequence shown here is derived from an EMBL/GenBank/DDBJ whole genome shotgun (WGS) entry which is preliminary data.</text>
</comment>
<keyword evidence="2" id="KW-1185">Reference proteome</keyword>
<evidence type="ECO:0000313" key="1">
    <source>
        <dbReference type="EMBL" id="KAF0982998.1"/>
    </source>
</evidence>
<organism evidence="1 2">
    <name type="scientific">Naegleria fowleri</name>
    <name type="common">Brain eating amoeba</name>
    <dbReference type="NCBI Taxonomy" id="5763"/>
    <lineage>
        <taxon>Eukaryota</taxon>
        <taxon>Discoba</taxon>
        <taxon>Heterolobosea</taxon>
        <taxon>Tetramitia</taxon>
        <taxon>Eutetramitia</taxon>
        <taxon>Vahlkampfiidae</taxon>
        <taxon>Naegleria</taxon>
    </lineage>
</organism>